<dbReference type="Proteomes" id="UP001221142">
    <property type="component" value="Unassembled WGS sequence"/>
</dbReference>
<reference evidence="2" key="1">
    <citation type="submission" date="2023-03" db="EMBL/GenBank/DDBJ databases">
        <title>Massive genome expansion in bonnet fungi (Mycena s.s.) driven by repeated elements and novel gene families across ecological guilds.</title>
        <authorList>
            <consortium name="Lawrence Berkeley National Laboratory"/>
            <person name="Harder C.B."/>
            <person name="Miyauchi S."/>
            <person name="Viragh M."/>
            <person name="Kuo A."/>
            <person name="Thoen E."/>
            <person name="Andreopoulos B."/>
            <person name="Lu D."/>
            <person name="Skrede I."/>
            <person name="Drula E."/>
            <person name="Henrissat B."/>
            <person name="Morin E."/>
            <person name="Kohler A."/>
            <person name="Barry K."/>
            <person name="LaButti K."/>
            <person name="Morin E."/>
            <person name="Salamov A."/>
            <person name="Lipzen A."/>
            <person name="Mereny Z."/>
            <person name="Hegedus B."/>
            <person name="Baldrian P."/>
            <person name="Stursova M."/>
            <person name="Weitz H."/>
            <person name="Taylor A."/>
            <person name="Grigoriev I.V."/>
            <person name="Nagy L.G."/>
            <person name="Martin F."/>
            <person name="Kauserud H."/>
        </authorList>
    </citation>
    <scope>NUCLEOTIDE SEQUENCE</scope>
    <source>
        <strain evidence="2">9284</strain>
    </source>
</reference>
<sequence>MTILGRTPLEDLVKVKDLQRPLKFNYQSSKTSFRVRSPQSALCSFTDVNLPYKHFKLSKRLVYDQCTTQPKHEIPPKARSQRSPAAALAAHTLLHVQYASLTREVAPGQACAPSSSRRRSRAAQRRIRHASDVPKIQPYATTYCPPPPPRTSKAPSKQHLMAPSRSISQLSVGALGGKAEMEGDLKQRHPRTSAAGRAGSREMDGDLGLSSETRRRVGGRWPKSMIARIAGAWRSRGRSGLGLSRTVHDWIIFCQRSNWQNLENSLNPDVDEQPEMREAWDKHALIAEGRNKSDSLTSPTNPGPSRAPLLPPSGLQLHTPPECGQLTSSWGVRCVPHVADERHPAGGWLDPSSYLQWTQCGSSSGWYIWSD</sequence>
<name>A0AAD7B0E6_9AGAR</name>
<accession>A0AAD7B0E6</accession>
<evidence type="ECO:0000256" key="1">
    <source>
        <dbReference type="SAM" id="MobiDB-lite"/>
    </source>
</evidence>
<gene>
    <name evidence="2" type="ORF">FB45DRAFT_1011809</name>
</gene>
<feature type="region of interest" description="Disordered" evidence="1">
    <location>
        <begin position="287"/>
        <end position="314"/>
    </location>
</feature>
<comment type="caution">
    <text evidence="2">The sequence shown here is derived from an EMBL/GenBank/DDBJ whole genome shotgun (WGS) entry which is preliminary data.</text>
</comment>
<feature type="compositionally biased region" description="Basic residues" evidence="1">
    <location>
        <begin position="116"/>
        <end position="128"/>
    </location>
</feature>
<dbReference type="AlphaFoldDB" id="A0AAD7B0E6"/>
<organism evidence="2 3">
    <name type="scientific">Roridomyces roridus</name>
    <dbReference type="NCBI Taxonomy" id="1738132"/>
    <lineage>
        <taxon>Eukaryota</taxon>
        <taxon>Fungi</taxon>
        <taxon>Dikarya</taxon>
        <taxon>Basidiomycota</taxon>
        <taxon>Agaricomycotina</taxon>
        <taxon>Agaricomycetes</taxon>
        <taxon>Agaricomycetidae</taxon>
        <taxon>Agaricales</taxon>
        <taxon>Marasmiineae</taxon>
        <taxon>Mycenaceae</taxon>
        <taxon>Roridomyces</taxon>
    </lineage>
</organism>
<keyword evidence="3" id="KW-1185">Reference proteome</keyword>
<feature type="region of interest" description="Disordered" evidence="1">
    <location>
        <begin position="105"/>
        <end position="159"/>
    </location>
</feature>
<dbReference type="EMBL" id="JARKIF010000057">
    <property type="protein sequence ID" value="KAJ7606494.1"/>
    <property type="molecule type" value="Genomic_DNA"/>
</dbReference>
<evidence type="ECO:0000313" key="2">
    <source>
        <dbReference type="EMBL" id="KAJ7606494.1"/>
    </source>
</evidence>
<evidence type="ECO:0000313" key="3">
    <source>
        <dbReference type="Proteomes" id="UP001221142"/>
    </source>
</evidence>
<proteinExistence type="predicted"/>
<protein>
    <submittedName>
        <fullName evidence="2">Uncharacterized protein</fullName>
    </submittedName>
</protein>
<feature type="region of interest" description="Disordered" evidence="1">
    <location>
        <begin position="187"/>
        <end position="208"/>
    </location>
</feature>